<accession>A0ABD1EWK4</accession>
<dbReference type="Proteomes" id="UP001566132">
    <property type="component" value="Unassembled WGS sequence"/>
</dbReference>
<keyword evidence="3" id="KW-1185">Reference proteome</keyword>
<comment type="caution">
    <text evidence="2">The sequence shown here is derived from an EMBL/GenBank/DDBJ whole genome shotgun (WGS) entry which is preliminary data.</text>
</comment>
<proteinExistence type="predicted"/>
<protein>
    <submittedName>
        <fullName evidence="2">Uncharacterized protein</fullName>
    </submittedName>
</protein>
<name>A0ABD1EWK4_HYPHA</name>
<evidence type="ECO:0000313" key="3">
    <source>
        <dbReference type="Proteomes" id="UP001566132"/>
    </source>
</evidence>
<gene>
    <name evidence="2" type="ORF">ABEB36_004830</name>
</gene>
<evidence type="ECO:0000313" key="2">
    <source>
        <dbReference type="EMBL" id="KAL1505216.1"/>
    </source>
</evidence>
<reference evidence="2 3" key="1">
    <citation type="submission" date="2024-05" db="EMBL/GenBank/DDBJ databases">
        <title>Genetic variation in Jamaican populations of the coffee berry borer (Hypothenemus hampei).</title>
        <authorList>
            <person name="Errbii M."/>
            <person name="Myrie A."/>
        </authorList>
    </citation>
    <scope>NUCLEOTIDE SEQUENCE [LARGE SCALE GENOMIC DNA]</scope>
    <source>
        <strain evidence="2">JA-Hopewell-2020-01-JO</strain>
        <tissue evidence="2">Whole body</tissue>
    </source>
</reference>
<dbReference type="EMBL" id="JBDJPC010000004">
    <property type="protein sequence ID" value="KAL1505216.1"/>
    <property type="molecule type" value="Genomic_DNA"/>
</dbReference>
<organism evidence="2 3">
    <name type="scientific">Hypothenemus hampei</name>
    <name type="common">Coffee berry borer</name>
    <dbReference type="NCBI Taxonomy" id="57062"/>
    <lineage>
        <taxon>Eukaryota</taxon>
        <taxon>Metazoa</taxon>
        <taxon>Ecdysozoa</taxon>
        <taxon>Arthropoda</taxon>
        <taxon>Hexapoda</taxon>
        <taxon>Insecta</taxon>
        <taxon>Pterygota</taxon>
        <taxon>Neoptera</taxon>
        <taxon>Endopterygota</taxon>
        <taxon>Coleoptera</taxon>
        <taxon>Polyphaga</taxon>
        <taxon>Cucujiformia</taxon>
        <taxon>Curculionidae</taxon>
        <taxon>Scolytinae</taxon>
        <taxon>Hypothenemus</taxon>
    </lineage>
</organism>
<feature type="region of interest" description="Disordered" evidence="1">
    <location>
        <begin position="1"/>
        <end position="30"/>
    </location>
</feature>
<evidence type="ECO:0000256" key="1">
    <source>
        <dbReference type="SAM" id="MobiDB-lite"/>
    </source>
</evidence>
<dbReference type="AlphaFoldDB" id="A0ABD1EWK4"/>
<sequence>MSPCRAKEKTATTNERRKKECAKERERERPCRRQRFDTVTTVITVSRATLMSLLTIHERGGGSDGGALANKPRNNNNNKNSAAIMFFLSFVSPLHRTLNENARLKQKTKIGGGRRVCSSVVILIEIKRKD</sequence>